<dbReference type="AlphaFoldDB" id="A0A5S9F7Q8"/>
<dbReference type="RefSeq" id="WP_151972077.1">
    <property type="nucleotide sequence ID" value="NZ_AP019860.1"/>
</dbReference>
<feature type="transmembrane region" description="Helical" evidence="2">
    <location>
        <begin position="150"/>
        <end position="170"/>
    </location>
</feature>
<keyword evidence="2" id="KW-1133">Transmembrane helix</keyword>
<feature type="region of interest" description="Disordered" evidence="1">
    <location>
        <begin position="313"/>
        <end position="335"/>
    </location>
</feature>
<dbReference type="EMBL" id="AP019860">
    <property type="protein sequence ID" value="BBM87999.1"/>
    <property type="molecule type" value="Genomic_DNA"/>
</dbReference>
<feature type="transmembrane region" description="Helical" evidence="2">
    <location>
        <begin position="112"/>
        <end position="129"/>
    </location>
</feature>
<keyword evidence="2" id="KW-0472">Membrane</keyword>
<feature type="transmembrane region" description="Helical" evidence="2">
    <location>
        <begin position="79"/>
        <end position="100"/>
    </location>
</feature>
<evidence type="ECO:0000256" key="2">
    <source>
        <dbReference type="SAM" id="Phobius"/>
    </source>
</evidence>
<evidence type="ECO:0000256" key="1">
    <source>
        <dbReference type="SAM" id="MobiDB-lite"/>
    </source>
</evidence>
<organism evidence="3 4">
    <name type="scientific">Uabimicrobium amorphum</name>
    <dbReference type="NCBI Taxonomy" id="2596890"/>
    <lineage>
        <taxon>Bacteria</taxon>
        <taxon>Pseudomonadati</taxon>
        <taxon>Planctomycetota</taxon>
        <taxon>Candidatus Uabimicrobiia</taxon>
        <taxon>Candidatus Uabimicrobiales</taxon>
        <taxon>Candidatus Uabimicrobiaceae</taxon>
        <taxon>Candidatus Uabimicrobium</taxon>
    </lineage>
</organism>
<sequence length="359" mass="41208">MNNLQEKLFEECCAMISHAQKVGKNFPAHINVLTEVSFASKKMSDLQELHGELQALIAPALVENIVEQKPLFSMWLARFSLSVFIVGLVAFSICGVLHSFDRYSTKTMQHGLLLGAVFAANGLYLLFELKRFRESFALQQSVEATMWMRGAMGIFSSVFLVEAVFADAQIMQMPRFVPLLFVFSFPFAMFHCWDIVWASMKKLFFAADVSEDVYELLAKEIAVLHRYPANSDKARAQCDQIQKFLHRHNLLDDIDLLAEYAAEDTQEYLKLLLFTRFIATHENVPVVEESTEQTTCIDEIVDTHIQKTLYNLRKSNTKKQKNSKRKKSKSKKNNTSVEEIFEQEFVCIRDNKNVKSDNV</sequence>
<dbReference type="Proteomes" id="UP000326354">
    <property type="component" value="Chromosome"/>
</dbReference>
<accession>A0A5S9F7Q8</accession>
<protein>
    <submittedName>
        <fullName evidence="3">Uncharacterized protein</fullName>
    </submittedName>
</protein>
<keyword evidence="2" id="KW-0812">Transmembrane</keyword>
<feature type="compositionally biased region" description="Basic residues" evidence="1">
    <location>
        <begin position="315"/>
        <end position="332"/>
    </location>
</feature>
<evidence type="ECO:0000313" key="4">
    <source>
        <dbReference type="Proteomes" id="UP000326354"/>
    </source>
</evidence>
<keyword evidence="4" id="KW-1185">Reference proteome</keyword>
<reference evidence="3 4" key="1">
    <citation type="submission" date="2019-08" db="EMBL/GenBank/DDBJ databases">
        <title>Complete genome sequence of Candidatus Uab amorphum.</title>
        <authorList>
            <person name="Shiratori T."/>
            <person name="Suzuki S."/>
            <person name="Kakizawa Y."/>
            <person name="Ishida K."/>
        </authorList>
    </citation>
    <scope>NUCLEOTIDE SEQUENCE [LARGE SCALE GENOMIC DNA]</scope>
    <source>
        <strain evidence="3 4">SRT547</strain>
    </source>
</reference>
<proteinExistence type="predicted"/>
<feature type="transmembrane region" description="Helical" evidence="2">
    <location>
        <begin position="176"/>
        <end position="196"/>
    </location>
</feature>
<evidence type="ECO:0000313" key="3">
    <source>
        <dbReference type="EMBL" id="BBM87999.1"/>
    </source>
</evidence>
<name>A0A5S9F7Q8_UABAM</name>
<gene>
    <name evidence="3" type="ORF">UABAM_06415</name>
</gene>
<dbReference type="KEGG" id="uam:UABAM_06415"/>